<dbReference type="AlphaFoldDB" id="A0AAV7W5P1"/>
<sequence>MGDLHLLLPLTTDQWSDPSLRPYLHEELWGPPKRVEEEQAYCEVSDQETSLNRPRDPEAPLQQEPWVNLGQWTGGLRGATQNTGGCLPGMGGGGGTTTVMSVVRQPGLGPMCSILRPRSPAGGSQGAAC</sequence>
<evidence type="ECO:0000313" key="2">
    <source>
        <dbReference type="EMBL" id="KAJ1207872.1"/>
    </source>
</evidence>
<feature type="region of interest" description="Disordered" evidence="1">
    <location>
        <begin position="39"/>
        <end position="65"/>
    </location>
</feature>
<dbReference type="EMBL" id="JANPWB010000002">
    <property type="protein sequence ID" value="KAJ1207872.1"/>
    <property type="molecule type" value="Genomic_DNA"/>
</dbReference>
<dbReference type="Proteomes" id="UP001066276">
    <property type="component" value="Chromosome 1_2"/>
</dbReference>
<protein>
    <submittedName>
        <fullName evidence="2">Uncharacterized protein</fullName>
    </submittedName>
</protein>
<gene>
    <name evidence="2" type="ORF">NDU88_003262</name>
</gene>
<accession>A0AAV7W5P1</accession>
<name>A0AAV7W5P1_PLEWA</name>
<reference evidence="2" key="1">
    <citation type="journal article" date="2022" name="bioRxiv">
        <title>Sequencing and chromosome-scale assembly of the giantPleurodeles waltlgenome.</title>
        <authorList>
            <person name="Brown T."/>
            <person name="Elewa A."/>
            <person name="Iarovenko S."/>
            <person name="Subramanian E."/>
            <person name="Araus A.J."/>
            <person name="Petzold A."/>
            <person name="Susuki M."/>
            <person name="Suzuki K.-i.T."/>
            <person name="Hayashi T."/>
            <person name="Toyoda A."/>
            <person name="Oliveira C."/>
            <person name="Osipova E."/>
            <person name="Leigh N.D."/>
            <person name="Simon A."/>
            <person name="Yun M.H."/>
        </authorList>
    </citation>
    <scope>NUCLEOTIDE SEQUENCE</scope>
    <source>
        <strain evidence="2">20211129_DDA</strain>
        <tissue evidence="2">Liver</tissue>
    </source>
</reference>
<evidence type="ECO:0000313" key="3">
    <source>
        <dbReference type="Proteomes" id="UP001066276"/>
    </source>
</evidence>
<evidence type="ECO:0000256" key="1">
    <source>
        <dbReference type="SAM" id="MobiDB-lite"/>
    </source>
</evidence>
<keyword evidence="3" id="KW-1185">Reference proteome</keyword>
<proteinExistence type="predicted"/>
<organism evidence="2 3">
    <name type="scientific">Pleurodeles waltl</name>
    <name type="common">Iberian ribbed newt</name>
    <dbReference type="NCBI Taxonomy" id="8319"/>
    <lineage>
        <taxon>Eukaryota</taxon>
        <taxon>Metazoa</taxon>
        <taxon>Chordata</taxon>
        <taxon>Craniata</taxon>
        <taxon>Vertebrata</taxon>
        <taxon>Euteleostomi</taxon>
        <taxon>Amphibia</taxon>
        <taxon>Batrachia</taxon>
        <taxon>Caudata</taxon>
        <taxon>Salamandroidea</taxon>
        <taxon>Salamandridae</taxon>
        <taxon>Pleurodelinae</taxon>
        <taxon>Pleurodeles</taxon>
    </lineage>
</organism>
<comment type="caution">
    <text evidence="2">The sequence shown here is derived from an EMBL/GenBank/DDBJ whole genome shotgun (WGS) entry which is preliminary data.</text>
</comment>